<comment type="caution">
    <text evidence="1">The sequence shown here is derived from an EMBL/GenBank/DDBJ whole genome shotgun (WGS) entry which is preliminary data.</text>
</comment>
<evidence type="ECO:0000313" key="2">
    <source>
        <dbReference type="Proteomes" id="UP000295537"/>
    </source>
</evidence>
<dbReference type="AlphaFoldDB" id="A0A4R2N568"/>
<proteinExistence type="predicted"/>
<dbReference type="Proteomes" id="UP000295537">
    <property type="component" value="Unassembled WGS sequence"/>
</dbReference>
<organism evidence="1 2">
    <name type="scientific">Nicoletella semolina</name>
    <dbReference type="NCBI Taxonomy" id="271160"/>
    <lineage>
        <taxon>Bacteria</taxon>
        <taxon>Pseudomonadati</taxon>
        <taxon>Pseudomonadota</taxon>
        <taxon>Gammaproteobacteria</taxon>
        <taxon>Pasteurellales</taxon>
        <taxon>Pasteurellaceae</taxon>
        <taxon>Nicoletella</taxon>
    </lineage>
</organism>
<reference evidence="1 2" key="1">
    <citation type="submission" date="2019-03" db="EMBL/GenBank/DDBJ databases">
        <title>Genomic Encyclopedia of Type Strains, Phase IV (KMG-IV): sequencing the most valuable type-strain genomes for metagenomic binning, comparative biology and taxonomic classification.</title>
        <authorList>
            <person name="Goeker M."/>
        </authorList>
    </citation>
    <scope>NUCLEOTIDE SEQUENCE [LARGE SCALE GENOMIC DNA]</scope>
    <source>
        <strain evidence="1 2">DSM 16380</strain>
    </source>
</reference>
<sequence length="128" mass="14661">MLVELAHCCNMQCNRKGLFKLCIGFKRLAVVAFRCHSSSLLISNSNFLGKRPLFANAGFQAPILRADLISWRLVELIKEQTIFGFFIEFHIFPILWYSHCFSSLAKTKNKIFTYFERSRLTKYAGGGG</sequence>
<accession>A0A4R2N568</accession>
<dbReference type="EMBL" id="SLXJ01000016">
    <property type="protein sequence ID" value="TCP15928.1"/>
    <property type="molecule type" value="Genomic_DNA"/>
</dbReference>
<protein>
    <submittedName>
        <fullName evidence="1">Uncharacterized protein</fullName>
    </submittedName>
</protein>
<name>A0A4R2N568_9PAST</name>
<keyword evidence="2" id="KW-1185">Reference proteome</keyword>
<evidence type="ECO:0000313" key="1">
    <source>
        <dbReference type="EMBL" id="TCP15928.1"/>
    </source>
</evidence>
<gene>
    <name evidence="1" type="ORF">EV693_11644</name>
</gene>